<comment type="caution">
    <text evidence="1">The sequence shown here is derived from an EMBL/GenBank/DDBJ whole genome shotgun (WGS) entry which is preliminary data.</text>
</comment>
<dbReference type="AlphaFoldDB" id="A0A5B7GS75"/>
<reference evidence="1 2" key="1">
    <citation type="submission" date="2019-05" db="EMBL/GenBank/DDBJ databases">
        <title>Another draft genome of Portunus trituberculatus and its Hox gene families provides insights of decapod evolution.</title>
        <authorList>
            <person name="Jeong J.-H."/>
            <person name="Song I."/>
            <person name="Kim S."/>
            <person name="Choi T."/>
            <person name="Kim D."/>
            <person name="Ryu S."/>
            <person name="Kim W."/>
        </authorList>
    </citation>
    <scope>NUCLEOTIDE SEQUENCE [LARGE SCALE GENOMIC DNA]</scope>
    <source>
        <tissue evidence="1">Muscle</tissue>
    </source>
</reference>
<sequence>MLRCLAHCQGGGAVFAAFDGAVSYGMARPLAGGCGVSRVACGLVTGSLRCCCGVSAHVHETRRGTMHDCCTCTVPNRVGYEPRAYIESRSSTSGEEEDLLQCHTHQNDYEERTAGQGGYGVGSG</sequence>
<gene>
    <name evidence="1" type="ORF">E2C01_053483</name>
</gene>
<dbReference type="EMBL" id="VSRR010016586">
    <property type="protein sequence ID" value="MPC59464.1"/>
    <property type="molecule type" value="Genomic_DNA"/>
</dbReference>
<dbReference type="Proteomes" id="UP000324222">
    <property type="component" value="Unassembled WGS sequence"/>
</dbReference>
<evidence type="ECO:0000313" key="1">
    <source>
        <dbReference type="EMBL" id="MPC59464.1"/>
    </source>
</evidence>
<evidence type="ECO:0000313" key="2">
    <source>
        <dbReference type="Proteomes" id="UP000324222"/>
    </source>
</evidence>
<accession>A0A5B7GS75</accession>
<keyword evidence="2" id="KW-1185">Reference proteome</keyword>
<protein>
    <submittedName>
        <fullName evidence="1">Uncharacterized protein</fullName>
    </submittedName>
</protein>
<name>A0A5B7GS75_PORTR</name>
<organism evidence="1 2">
    <name type="scientific">Portunus trituberculatus</name>
    <name type="common">Swimming crab</name>
    <name type="synonym">Neptunus trituberculatus</name>
    <dbReference type="NCBI Taxonomy" id="210409"/>
    <lineage>
        <taxon>Eukaryota</taxon>
        <taxon>Metazoa</taxon>
        <taxon>Ecdysozoa</taxon>
        <taxon>Arthropoda</taxon>
        <taxon>Crustacea</taxon>
        <taxon>Multicrustacea</taxon>
        <taxon>Malacostraca</taxon>
        <taxon>Eumalacostraca</taxon>
        <taxon>Eucarida</taxon>
        <taxon>Decapoda</taxon>
        <taxon>Pleocyemata</taxon>
        <taxon>Brachyura</taxon>
        <taxon>Eubrachyura</taxon>
        <taxon>Portunoidea</taxon>
        <taxon>Portunidae</taxon>
        <taxon>Portuninae</taxon>
        <taxon>Portunus</taxon>
    </lineage>
</organism>
<proteinExistence type="predicted"/>